<evidence type="ECO:0000256" key="3">
    <source>
        <dbReference type="ARBA" id="ARBA00022525"/>
    </source>
</evidence>
<accession>A0ABD0KN64</accession>
<dbReference type="Gene3D" id="2.60.40.770">
    <property type="match status" value="1"/>
</dbReference>
<comment type="similarity">
    <text evidence="2">Belongs to the NPC2 family.</text>
</comment>
<keyword evidence="3" id="KW-0964">Secreted</keyword>
<dbReference type="AlphaFoldDB" id="A0ABD0KN64"/>
<evidence type="ECO:0000256" key="1">
    <source>
        <dbReference type="ARBA" id="ARBA00004613"/>
    </source>
</evidence>
<dbReference type="FunFam" id="2.60.40.770:FF:000001">
    <property type="entry name" value="NPC intracellular cholesterol transporter 2"/>
    <property type="match status" value="1"/>
</dbReference>
<protein>
    <recommendedName>
        <fullName evidence="5">MD-2-related lipid-recognition domain-containing protein</fullName>
    </recommendedName>
</protein>
<dbReference type="SMART" id="SM00737">
    <property type="entry name" value="ML"/>
    <property type="match status" value="1"/>
</dbReference>
<comment type="subcellular location">
    <subcellularLocation>
        <location evidence="1">Secreted</location>
    </subcellularLocation>
</comment>
<dbReference type="PANTHER" id="PTHR11306:SF68">
    <property type="entry name" value="NPC INTRACELLULAR CHOLESTEROL TRANSPORTER 2"/>
    <property type="match status" value="1"/>
</dbReference>
<reference evidence="6 7" key="1">
    <citation type="journal article" date="2023" name="Sci. Data">
        <title>Genome assembly of the Korean intertidal mud-creeper Batillaria attramentaria.</title>
        <authorList>
            <person name="Patra A.K."/>
            <person name="Ho P.T."/>
            <person name="Jun S."/>
            <person name="Lee S.J."/>
            <person name="Kim Y."/>
            <person name="Won Y.J."/>
        </authorList>
    </citation>
    <scope>NUCLEOTIDE SEQUENCE [LARGE SCALE GENOMIC DNA]</scope>
    <source>
        <strain evidence="6">Wonlab-2016</strain>
    </source>
</reference>
<organism evidence="6 7">
    <name type="scientific">Batillaria attramentaria</name>
    <dbReference type="NCBI Taxonomy" id="370345"/>
    <lineage>
        <taxon>Eukaryota</taxon>
        <taxon>Metazoa</taxon>
        <taxon>Spiralia</taxon>
        <taxon>Lophotrochozoa</taxon>
        <taxon>Mollusca</taxon>
        <taxon>Gastropoda</taxon>
        <taxon>Caenogastropoda</taxon>
        <taxon>Sorbeoconcha</taxon>
        <taxon>Cerithioidea</taxon>
        <taxon>Batillariidae</taxon>
        <taxon>Batillaria</taxon>
    </lineage>
</organism>
<gene>
    <name evidence="6" type="ORF">BaRGS_00020080</name>
</gene>
<dbReference type="GO" id="GO:0005576">
    <property type="term" value="C:extracellular region"/>
    <property type="evidence" value="ECO:0007669"/>
    <property type="project" value="UniProtKB-SubCell"/>
</dbReference>
<dbReference type="PANTHER" id="PTHR11306">
    <property type="entry name" value="NIEMANN PICK TYPE C2 PROTEIN NPC2-RELATED"/>
    <property type="match status" value="1"/>
</dbReference>
<dbReference type="SUPFAM" id="SSF81296">
    <property type="entry name" value="E set domains"/>
    <property type="match status" value="1"/>
</dbReference>
<evidence type="ECO:0000313" key="7">
    <source>
        <dbReference type="Proteomes" id="UP001519460"/>
    </source>
</evidence>
<comment type="caution">
    <text evidence="6">The sequence shown here is derived from an EMBL/GenBank/DDBJ whole genome shotgun (WGS) entry which is preliminary data.</text>
</comment>
<dbReference type="EMBL" id="JACVVK020000148">
    <property type="protein sequence ID" value="KAK7488627.1"/>
    <property type="molecule type" value="Genomic_DNA"/>
</dbReference>
<keyword evidence="7" id="KW-1185">Reference proteome</keyword>
<evidence type="ECO:0000256" key="2">
    <source>
        <dbReference type="ARBA" id="ARBA00006370"/>
    </source>
</evidence>
<evidence type="ECO:0000313" key="6">
    <source>
        <dbReference type="EMBL" id="KAK7488627.1"/>
    </source>
</evidence>
<feature type="chain" id="PRO_5044852555" description="MD-2-related lipid-recognition domain-containing protein" evidence="4">
    <location>
        <begin position="21"/>
        <end position="183"/>
    </location>
</feature>
<evidence type="ECO:0000256" key="4">
    <source>
        <dbReference type="SAM" id="SignalP"/>
    </source>
</evidence>
<dbReference type="Pfam" id="PF02221">
    <property type="entry name" value="E1_DerP2_DerF2"/>
    <property type="match status" value="1"/>
</dbReference>
<dbReference type="InterPro" id="IPR014756">
    <property type="entry name" value="Ig_E-set"/>
</dbReference>
<feature type="signal peptide" evidence="4">
    <location>
        <begin position="1"/>
        <end position="20"/>
    </location>
</feature>
<dbReference type="InterPro" id="IPR039670">
    <property type="entry name" value="NPC2-like"/>
</dbReference>
<sequence>MASINIIATFVLSAVVCVQSCSPMYKDCGKLVVQINIRVFFSCGAVDRKRSRTASKCLQGSVKGKVISVSYNGTCIDKKVMLKQKTYAGITIEFQSNEVTPTLKTVVHGVVAGVSIPFPVGNPDACKDSNVTCPLQSGKTYTYSSVIYVSPSYPQITVVVKWELQDKDGKDEVCIALPAEITK</sequence>
<name>A0ABD0KN64_9CAEN</name>
<dbReference type="InterPro" id="IPR003172">
    <property type="entry name" value="ML_dom"/>
</dbReference>
<dbReference type="Proteomes" id="UP001519460">
    <property type="component" value="Unassembled WGS sequence"/>
</dbReference>
<feature type="domain" description="MD-2-related lipid-recognition" evidence="5">
    <location>
        <begin position="54"/>
        <end position="179"/>
    </location>
</feature>
<evidence type="ECO:0000259" key="5">
    <source>
        <dbReference type="SMART" id="SM00737"/>
    </source>
</evidence>
<keyword evidence="4" id="KW-0732">Signal</keyword>
<proteinExistence type="inferred from homology"/>